<comment type="catalytic activity">
    <reaction evidence="1">
        <text>Thiol-dependent hydrolysis of ester, thioester, amide, peptide and isopeptide bonds formed by the C-terminal Gly of ubiquitin (a 76-residue protein attached to proteins as an intracellular targeting signal).</text>
        <dbReference type="EC" id="3.4.19.12"/>
    </reaction>
</comment>
<dbReference type="GO" id="GO:0044313">
    <property type="term" value="P:protein K6-linked deubiquitination"/>
    <property type="evidence" value="ECO:0007669"/>
    <property type="project" value="TreeGrafter"/>
</dbReference>
<keyword evidence="7" id="KW-0833">Ubl conjugation pathway</keyword>
<dbReference type="GO" id="GO:0035871">
    <property type="term" value="P:protein K11-linked deubiquitination"/>
    <property type="evidence" value="ECO:0007669"/>
    <property type="project" value="TreeGrafter"/>
</dbReference>
<dbReference type="GO" id="GO:0004843">
    <property type="term" value="F:cysteine-type deubiquitinase activity"/>
    <property type="evidence" value="ECO:0007669"/>
    <property type="project" value="UniProtKB-EC"/>
</dbReference>
<evidence type="ECO:0000256" key="5">
    <source>
        <dbReference type="ARBA" id="ARBA00022490"/>
    </source>
</evidence>
<feature type="compositionally biased region" description="Basic residues" evidence="14">
    <location>
        <begin position="344"/>
        <end position="353"/>
    </location>
</feature>
<dbReference type="SUPFAM" id="SSF54001">
    <property type="entry name" value="Cysteine proteinases"/>
    <property type="match status" value="1"/>
</dbReference>
<dbReference type="PROSITE" id="PS50802">
    <property type="entry name" value="OTU"/>
    <property type="match status" value="1"/>
</dbReference>
<dbReference type="CDD" id="cd22770">
    <property type="entry name" value="OTU_OTUD3"/>
    <property type="match status" value="1"/>
</dbReference>
<dbReference type="GO" id="GO:0050821">
    <property type="term" value="P:protein stabilization"/>
    <property type="evidence" value="ECO:0007669"/>
    <property type="project" value="TreeGrafter"/>
</dbReference>
<feature type="compositionally biased region" description="Basic and acidic residues" evidence="14">
    <location>
        <begin position="31"/>
        <end position="40"/>
    </location>
</feature>
<feature type="region of interest" description="Disordered" evidence="14">
    <location>
        <begin position="1"/>
        <end position="46"/>
    </location>
</feature>
<dbReference type="Pfam" id="PF02338">
    <property type="entry name" value="OTU"/>
    <property type="match status" value="1"/>
</dbReference>
<dbReference type="InterPro" id="IPR038765">
    <property type="entry name" value="Papain-like_cys_pep_sf"/>
</dbReference>
<comment type="caution">
    <text evidence="16">The sequence shown here is derived from an EMBL/GenBank/DDBJ whole genome shotgun (WGS) entry which is preliminary data.</text>
</comment>
<comment type="subcellular location">
    <subcellularLocation>
        <location evidence="3">Cytoplasm</location>
    </subcellularLocation>
    <subcellularLocation>
        <location evidence="2">Nucleus</location>
    </subcellularLocation>
</comment>
<evidence type="ECO:0000313" key="17">
    <source>
        <dbReference type="Proteomes" id="UP001066276"/>
    </source>
</evidence>
<evidence type="ECO:0000256" key="9">
    <source>
        <dbReference type="ARBA" id="ARBA00022807"/>
    </source>
</evidence>
<organism evidence="16 17">
    <name type="scientific">Pleurodeles waltl</name>
    <name type="common">Iberian ribbed newt</name>
    <dbReference type="NCBI Taxonomy" id="8319"/>
    <lineage>
        <taxon>Eukaryota</taxon>
        <taxon>Metazoa</taxon>
        <taxon>Chordata</taxon>
        <taxon>Craniata</taxon>
        <taxon>Vertebrata</taxon>
        <taxon>Euteleostomi</taxon>
        <taxon>Amphibia</taxon>
        <taxon>Batrachia</taxon>
        <taxon>Caudata</taxon>
        <taxon>Salamandroidea</taxon>
        <taxon>Salamandridae</taxon>
        <taxon>Pleurodelinae</taxon>
        <taxon>Pleurodeles</taxon>
    </lineage>
</organism>
<feature type="compositionally biased region" description="Basic and acidic residues" evidence="14">
    <location>
        <begin position="12"/>
        <end position="23"/>
    </location>
</feature>
<evidence type="ECO:0000256" key="10">
    <source>
        <dbReference type="ARBA" id="ARBA00022990"/>
    </source>
</evidence>
<dbReference type="GO" id="GO:0005737">
    <property type="term" value="C:cytoplasm"/>
    <property type="evidence" value="ECO:0007669"/>
    <property type="project" value="UniProtKB-SubCell"/>
</dbReference>
<accession>A0AAV7QP75</accession>
<dbReference type="Proteomes" id="UP001066276">
    <property type="component" value="Chromosome 6"/>
</dbReference>
<dbReference type="FunFam" id="3.90.70.80:FF:000005">
    <property type="entry name" value="OTU domain-containing protein 3"/>
    <property type="match status" value="1"/>
</dbReference>
<dbReference type="PANTHER" id="PTHR12419:SF7">
    <property type="entry name" value="OTU DOMAIN-CONTAINING PROTEIN 3"/>
    <property type="match status" value="1"/>
</dbReference>
<evidence type="ECO:0000256" key="14">
    <source>
        <dbReference type="SAM" id="MobiDB-lite"/>
    </source>
</evidence>
<dbReference type="InterPro" id="IPR003323">
    <property type="entry name" value="OTU_dom"/>
</dbReference>
<keyword evidence="5" id="KW-0963">Cytoplasm</keyword>
<feature type="compositionally biased region" description="Polar residues" evidence="14">
    <location>
        <begin position="383"/>
        <end position="407"/>
    </location>
</feature>
<keyword evidence="9" id="KW-0788">Thiol protease</keyword>
<evidence type="ECO:0000256" key="12">
    <source>
        <dbReference type="ARBA" id="ARBA00059041"/>
    </source>
</evidence>
<dbReference type="PANTHER" id="PTHR12419">
    <property type="entry name" value="OTU DOMAIN CONTAINING PROTEIN"/>
    <property type="match status" value="1"/>
</dbReference>
<sequence>MSRRQAAGARARPGDRKKEEWAARRAKAKEKHNQDPEEQRGLNGQLRARGLRIREVPGDGNCLFRALGDQLEGHSRNHLKHRQETVNYMIKHRQDFEPFVEDDVPFDRHVANLEKPGTFAGNDAIVAFARNHQLQVVIHQLNNPLWQVRGTDKPGAQELHIVYRYGEHYDSVRRLNDNSETPAYLQTQMLCNDDLNWNERNQLQSLGNETEDWGDEGCQQELDDAVHKVRNATGCSDINLILQNLEAESYDVESAVFAILQTEELSRIDADVESVKQQDPSLSPSSPASCEDGVKGSGNFSNQGNGQNKVDNQLMKQKSQEHRDGNARPVDPLVSHSEENAAARNRHQKLSNKQRKEQQRQEKKRRQEERHRQKVSESRRNNVDNNKSEMPSEGQVTLVKTFSALTI</sequence>
<dbReference type="GO" id="GO:0005634">
    <property type="term" value="C:nucleus"/>
    <property type="evidence" value="ECO:0007669"/>
    <property type="project" value="UniProtKB-SubCell"/>
</dbReference>
<feature type="compositionally biased region" description="Low complexity" evidence="14">
    <location>
        <begin position="1"/>
        <end position="11"/>
    </location>
</feature>
<feature type="compositionally biased region" description="Polar residues" evidence="14">
    <location>
        <begin position="277"/>
        <end position="288"/>
    </location>
</feature>
<proteinExistence type="predicted"/>
<keyword evidence="6" id="KW-0645">Protease</keyword>
<dbReference type="GO" id="GO:0006508">
    <property type="term" value="P:proteolysis"/>
    <property type="evidence" value="ECO:0007669"/>
    <property type="project" value="UniProtKB-KW"/>
</dbReference>
<evidence type="ECO:0000256" key="6">
    <source>
        <dbReference type="ARBA" id="ARBA00022670"/>
    </source>
</evidence>
<name>A0AAV7QP75_PLEWA</name>
<feature type="compositionally biased region" description="Basic and acidic residues" evidence="14">
    <location>
        <begin position="354"/>
        <end position="382"/>
    </location>
</feature>
<feature type="domain" description="OTU" evidence="15">
    <location>
        <begin position="51"/>
        <end position="175"/>
    </location>
</feature>
<protein>
    <recommendedName>
        <fullName evidence="13">OTU domain-containing protein 3</fullName>
        <ecNumber evidence="4">3.4.19.12</ecNumber>
    </recommendedName>
</protein>
<evidence type="ECO:0000256" key="7">
    <source>
        <dbReference type="ARBA" id="ARBA00022786"/>
    </source>
</evidence>
<dbReference type="InterPro" id="IPR050704">
    <property type="entry name" value="Peptidase_C85-like"/>
</dbReference>
<dbReference type="EC" id="3.4.19.12" evidence="4"/>
<evidence type="ECO:0000256" key="2">
    <source>
        <dbReference type="ARBA" id="ARBA00004123"/>
    </source>
</evidence>
<keyword evidence="10" id="KW-0007">Acetylation</keyword>
<evidence type="ECO:0000256" key="4">
    <source>
        <dbReference type="ARBA" id="ARBA00012759"/>
    </source>
</evidence>
<dbReference type="AlphaFoldDB" id="A0AAV7QP75"/>
<gene>
    <name evidence="16" type="ORF">NDU88_008601</name>
</gene>
<dbReference type="EMBL" id="JANPWB010000010">
    <property type="protein sequence ID" value="KAJ1142274.1"/>
    <property type="molecule type" value="Genomic_DNA"/>
</dbReference>
<dbReference type="GO" id="GO:1990167">
    <property type="term" value="P:protein K27-linked deubiquitination"/>
    <property type="evidence" value="ECO:0007669"/>
    <property type="project" value="TreeGrafter"/>
</dbReference>
<evidence type="ECO:0000256" key="11">
    <source>
        <dbReference type="ARBA" id="ARBA00023242"/>
    </source>
</evidence>
<keyword evidence="11" id="KW-0539">Nucleus</keyword>
<reference evidence="16" key="1">
    <citation type="journal article" date="2022" name="bioRxiv">
        <title>Sequencing and chromosome-scale assembly of the giantPleurodeles waltlgenome.</title>
        <authorList>
            <person name="Brown T."/>
            <person name="Elewa A."/>
            <person name="Iarovenko S."/>
            <person name="Subramanian E."/>
            <person name="Araus A.J."/>
            <person name="Petzold A."/>
            <person name="Susuki M."/>
            <person name="Suzuki K.-i.T."/>
            <person name="Hayashi T."/>
            <person name="Toyoda A."/>
            <person name="Oliveira C."/>
            <person name="Osipova E."/>
            <person name="Leigh N.D."/>
            <person name="Simon A."/>
            <person name="Yun M.H."/>
        </authorList>
    </citation>
    <scope>NUCLEOTIDE SEQUENCE</scope>
    <source>
        <strain evidence="16">20211129_DDA</strain>
        <tissue evidence="16">Liver</tissue>
    </source>
</reference>
<evidence type="ECO:0000256" key="8">
    <source>
        <dbReference type="ARBA" id="ARBA00022801"/>
    </source>
</evidence>
<dbReference type="GO" id="GO:0071108">
    <property type="term" value="P:protein K48-linked deubiquitination"/>
    <property type="evidence" value="ECO:0007669"/>
    <property type="project" value="TreeGrafter"/>
</dbReference>
<evidence type="ECO:0000256" key="13">
    <source>
        <dbReference type="ARBA" id="ARBA00074859"/>
    </source>
</evidence>
<comment type="function">
    <text evidence="12">Deubiquitinating enzyme that hydrolyzes 'Lys-6'- and 'Lys-11'-linked polyubiquitin. Also hydrolyzes heterotypic (mixed and branched) and homotypic chains. Important regulator of energy metabolism. Glucose and fatty acids trigger its nuclear translocation by CBP-dependent acetylation. In the nucleus, deubiquitinates and stabilizes the nuclear receptor PPARD regulating the expression of various genes involved in glucose and lipid metabolism and oxidative phosphorylation. Also acts as a negative regulator of the ribosome quality control (RQC) by mediating deubiquitination of 40S ribosomal proteins RPS10/eS10 and RPS20/uS10, thereby antagonizing ZNF598-mediated 40S ubiquitination.</text>
</comment>
<dbReference type="Gene3D" id="3.90.70.80">
    <property type="match status" value="1"/>
</dbReference>
<evidence type="ECO:0000256" key="3">
    <source>
        <dbReference type="ARBA" id="ARBA00004496"/>
    </source>
</evidence>
<evidence type="ECO:0000259" key="15">
    <source>
        <dbReference type="PROSITE" id="PS50802"/>
    </source>
</evidence>
<evidence type="ECO:0000313" key="16">
    <source>
        <dbReference type="EMBL" id="KAJ1142274.1"/>
    </source>
</evidence>
<feature type="compositionally biased region" description="Low complexity" evidence="14">
    <location>
        <begin position="297"/>
        <end position="308"/>
    </location>
</feature>
<keyword evidence="8" id="KW-0378">Hydrolase</keyword>
<keyword evidence="17" id="KW-1185">Reference proteome</keyword>
<evidence type="ECO:0000256" key="1">
    <source>
        <dbReference type="ARBA" id="ARBA00000707"/>
    </source>
</evidence>
<feature type="region of interest" description="Disordered" evidence="14">
    <location>
        <begin position="272"/>
        <end position="407"/>
    </location>
</feature>